<gene>
    <name evidence="1" type="ORF">LTR37_016108</name>
</gene>
<evidence type="ECO:0000313" key="2">
    <source>
        <dbReference type="Proteomes" id="UP001281147"/>
    </source>
</evidence>
<organism evidence="1 2">
    <name type="scientific">Vermiconidia calcicola</name>
    <dbReference type="NCBI Taxonomy" id="1690605"/>
    <lineage>
        <taxon>Eukaryota</taxon>
        <taxon>Fungi</taxon>
        <taxon>Dikarya</taxon>
        <taxon>Ascomycota</taxon>
        <taxon>Pezizomycotina</taxon>
        <taxon>Dothideomycetes</taxon>
        <taxon>Dothideomycetidae</taxon>
        <taxon>Mycosphaerellales</taxon>
        <taxon>Extremaceae</taxon>
        <taxon>Vermiconidia</taxon>
    </lineage>
</organism>
<dbReference type="Proteomes" id="UP001281147">
    <property type="component" value="Unassembled WGS sequence"/>
</dbReference>
<dbReference type="EMBL" id="JAUTXU010000189">
    <property type="protein sequence ID" value="KAK3700105.1"/>
    <property type="molecule type" value="Genomic_DNA"/>
</dbReference>
<sequence length="210" mass="24294">MAPPKKRPRLDQPTELIFDPAARQEYLTGFHKRKLQRIENARDAAMKREKEERVKDRRQLRDQRKEDLEKQVAEFNAELRKLNPDVSDAEESGAESWAGVDEVAAPVAPEVAQDEEYVDEDKYTTVTVEAMDGEDEDEEEAAHAKTKEEEARKAKADEAAKASKKRIWNKDGQTKAKKKKFRYESKAERSATRQKQRKKNHAAKERRTGE</sequence>
<reference evidence="1" key="1">
    <citation type="submission" date="2023-07" db="EMBL/GenBank/DDBJ databases">
        <title>Black Yeasts Isolated from many extreme environments.</title>
        <authorList>
            <person name="Coleine C."/>
            <person name="Stajich J.E."/>
            <person name="Selbmann L."/>
        </authorList>
    </citation>
    <scope>NUCLEOTIDE SEQUENCE</scope>
    <source>
        <strain evidence="1">CCFEE 5714</strain>
    </source>
</reference>
<accession>A0ACC3MP08</accession>
<evidence type="ECO:0000313" key="1">
    <source>
        <dbReference type="EMBL" id="KAK3700105.1"/>
    </source>
</evidence>
<name>A0ACC3MP08_9PEZI</name>
<proteinExistence type="predicted"/>
<comment type="caution">
    <text evidence="1">The sequence shown here is derived from an EMBL/GenBank/DDBJ whole genome shotgun (WGS) entry which is preliminary data.</text>
</comment>
<protein>
    <submittedName>
        <fullName evidence="1">Uncharacterized protein</fullName>
    </submittedName>
</protein>
<keyword evidence="2" id="KW-1185">Reference proteome</keyword>